<dbReference type="GO" id="GO:0006511">
    <property type="term" value="P:ubiquitin-dependent protein catabolic process"/>
    <property type="evidence" value="ECO:0007669"/>
    <property type="project" value="TreeGrafter"/>
</dbReference>
<feature type="domain" description="RING-type" evidence="6">
    <location>
        <begin position="157"/>
        <end position="200"/>
    </location>
</feature>
<evidence type="ECO:0000256" key="5">
    <source>
        <dbReference type="SAM" id="Phobius"/>
    </source>
</evidence>
<protein>
    <recommendedName>
        <fullName evidence="6">RING-type domain-containing protein</fullName>
    </recommendedName>
</protein>
<dbReference type="Proteomes" id="UP000591131">
    <property type="component" value="Unassembled WGS sequence"/>
</dbReference>
<dbReference type="Gene3D" id="3.30.40.10">
    <property type="entry name" value="Zinc/RING finger domain, C3HC4 (zinc finger)"/>
    <property type="match status" value="2"/>
</dbReference>
<dbReference type="Pfam" id="PF13639">
    <property type="entry name" value="zf-RING_2"/>
    <property type="match status" value="1"/>
</dbReference>
<evidence type="ECO:0000313" key="7">
    <source>
        <dbReference type="EMBL" id="KAF4674599.1"/>
    </source>
</evidence>
<dbReference type="InterPro" id="IPR013083">
    <property type="entry name" value="Znf_RING/FYVE/PHD"/>
</dbReference>
<dbReference type="PANTHER" id="PTHR45931:SF3">
    <property type="entry name" value="RING ZINC FINGER-CONTAINING PROTEIN"/>
    <property type="match status" value="1"/>
</dbReference>
<evidence type="ECO:0000256" key="1">
    <source>
        <dbReference type="ARBA" id="ARBA00022723"/>
    </source>
</evidence>
<evidence type="ECO:0000256" key="3">
    <source>
        <dbReference type="ARBA" id="ARBA00022833"/>
    </source>
</evidence>
<dbReference type="Pfam" id="PF17123">
    <property type="entry name" value="zf-RING_11"/>
    <property type="match status" value="1"/>
</dbReference>
<keyword evidence="5" id="KW-0812">Transmembrane</keyword>
<proteinExistence type="predicted"/>
<keyword evidence="1" id="KW-0479">Metal-binding</keyword>
<dbReference type="CDD" id="cd16448">
    <property type="entry name" value="RING-H2"/>
    <property type="match status" value="1"/>
</dbReference>
<dbReference type="PROSITE" id="PS50089">
    <property type="entry name" value="ZF_RING_2"/>
    <property type="match status" value="1"/>
</dbReference>
<reference evidence="7 8" key="1">
    <citation type="submission" date="2020-04" db="EMBL/GenBank/DDBJ databases">
        <title>Perkinsus chesapeaki whole genome sequence.</title>
        <authorList>
            <person name="Bogema D.R."/>
        </authorList>
    </citation>
    <scope>NUCLEOTIDE SEQUENCE [LARGE SCALE GENOMIC DNA]</scope>
    <source>
        <strain evidence="7">ATCC PRA-425</strain>
    </source>
</reference>
<dbReference type="GO" id="GO:0061630">
    <property type="term" value="F:ubiquitin protein ligase activity"/>
    <property type="evidence" value="ECO:0007669"/>
    <property type="project" value="TreeGrafter"/>
</dbReference>
<name>A0A7J6MSL4_PERCH</name>
<keyword evidence="5" id="KW-0472">Membrane</keyword>
<dbReference type="AlphaFoldDB" id="A0A7J6MSL4"/>
<comment type="caution">
    <text evidence="7">The sequence shown here is derived from an EMBL/GenBank/DDBJ whole genome shotgun (WGS) entry which is preliminary data.</text>
</comment>
<dbReference type="InterPro" id="IPR051834">
    <property type="entry name" value="RING_finger_E3_ligase"/>
</dbReference>
<dbReference type="SMART" id="SM00184">
    <property type="entry name" value="RING"/>
    <property type="match status" value="2"/>
</dbReference>
<evidence type="ECO:0000259" key="6">
    <source>
        <dbReference type="PROSITE" id="PS50089"/>
    </source>
</evidence>
<evidence type="ECO:0000313" key="8">
    <source>
        <dbReference type="Proteomes" id="UP000591131"/>
    </source>
</evidence>
<accession>A0A7J6MSL4</accession>
<dbReference type="EMBL" id="JAAPAO010000060">
    <property type="protein sequence ID" value="KAF4674599.1"/>
    <property type="molecule type" value="Genomic_DNA"/>
</dbReference>
<organism evidence="7 8">
    <name type="scientific">Perkinsus chesapeaki</name>
    <name type="common">Clam parasite</name>
    <name type="synonym">Perkinsus andrewsi</name>
    <dbReference type="NCBI Taxonomy" id="330153"/>
    <lineage>
        <taxon>Eukaryota</taxon>
        <taxon>Sar</taxon>
        <taxon>Alveolata</taxon>
        <taxon>Perkinsozoa</taxon>
        <taxon>Perkinsea</taxon>
        <taxon>Perkinsida</taxon>
        <taxon>Perkinsidae</taxon>
        <taxon>Perkinsus</taxon>
    </lineage>
</organism>
<evidence type="ECO:0000256" key="4">
    <source>
        <dbReference type="PROSITE-ProRule" id="PRU00175"/>
    </source>
</evidence>
<dbReference type="PANTHER" id="PTHR45931">
    <property type="entry name" value="SI:CH211-59O9.10"/>
    <property type="match status" value="1"/>
</dbReference>
<dbReference type="GO" id="GO:0008270">
    <property type="term" value="F:zinc ion binding"/>
    <property type="evidence" value="ECO:0007669"/>
    <property type="project" value="UniProtKB-KW"/>
</dbReference>
<keyword evidence="8" id="KW-1185">Reference proteome</keyword>
<keyword evidence="3" id="KW-0862">Zinc</keyword>
<dbReference type="SUPFAM" id="SSF57850">
    <property type="entry name" value="RING/U-box"/>
    <property type="match status" value="2"/>
</dbReference>
<evidence type="ECO:0000256" key="2">
    <source>
        <dbReference type="ARBA" id="ARBA00022771"/>
    </source>
</evidence>
<gene>
    <name evidence="7" type="ORF">FOL47_008990</name>
</gene>
<sequence length="335" mass="36940">MDAKGVCAVAAFVIVGVLVAFSGLCIALKRHRRVAAASASETSDSSLWCDTNPNREKSTFSYTSAMPPPTRYPLATLPGDTRFDNPDEICPICLGKYVDGDVLEELSCSHAYHEECIERRRQRHRLHSAADSQKTLKTTSFSEYSVSSRKMAEELACAICLEDFSPEDALTELHCGHAYHSKCIEKWMSFGNGQRCPSCREKIVYVSHFFITFDDIAYTELLDPWDDEEDVWLDYARQGDITRRTPSRLVLGARLVARVAGLRQRGRGLAGGPPPVGLLGRTAVDDDALVIFSIEGLSAAERFALKISPPPRVGLEVAVNGVSILLIRLRMGMPA</sequence>
<keyword evidence="5" id="KW-1133">Transmembrane helix</keyword>
<dbReference type="OrthoDB" id="439514at2759"/>
<dbReference type="InterPro" id="IPR001841">
    <property type="entry name" value="Znf_RING"/>
</dbReference>
<keyword evidence="2 4" id="KW-0863">Zinc-finger</keyword>
<dbReference type="GO" id="GO:0005634">
    <property type="term" value="C:nucleus"/>
    <property type="evidence" value="ECO:0007669"/>
    <property type="project" value="TreeGrafter"/>
</dbReference>
<feature type="transmembrane region" description="Helical" evidence="5">
    <location>
        <begin position="6"/>
        <end position="28"/>
    </location>
</feature>